<evidence type="ECO:0000313" key="2">
    <source>
        <dbReference type="EMBL" id="CAI2373328.1"/>
    </source>
</evidence>
<protein>
    <submittedName>
        <fullName evidence="2">Uncharacterized protein</fullName>
    </submittedName>
</protein>
<evidence type="ECO:0000313" key="3">
    <source>
        <dbReference type="Proteomes" id="UP001295684"/>
    </source>
</evidence>
<name>A0AAD2CXP8_EUPCR</name>
<sequence>MSRFYERYKHLFQEDDSYKPRYRQYDCFLSDGDEGQTMVNGSIRLVFPKKKPRRQRYNNLQYNSVNPGSINEIIGNDYEFQEPSYAPNNFVSISPPKHNQKNYQRIEENRISMAAKNNFFESEPRQETRVHQRTKHKKYLSQVNSPREDDTVRIKDHRVKRFLQQKIPDINTSVDNRAQDRYQRPKPKEKVHHKKYTPMHHAEQEEKPKRKILAANYSRMHDFNFNEEAPPSRPHEPPTDSKELEDNLLPEITHNEETSSKSSKYSIHQPTPNEENKIYMKPDYEALDKRSKIYKQYKNKVKERTFNDYNKFDIKNFDVKTDGTLVDYKPEFHKPRVKSNIQFF</sequence>
<feature type="region of interest" description="Disordered" evidence="1">
    <location>
        <begin position="170"/>
        <end position="209"/>
    </location>
</feature>
<reference evidence="2" key="1">
    <citation type="submission" date="2023-07" db="EMBL/GenBank/DDBJ databases">
        <authorList>
            <consortium name="AG Swart"/>
            <person name="Singh M."/>
            <person name="Singh A."/>
            <person name="Seah K."/>
            <person name="Emmerich C."/>
        </authorList>
    </citation>
    <scope>NUCLEOTIDE SEQUENCE</scope>
    <source>
        <strain evidence="2">DP1</strain>
    </source>
</reference>
<accession>A0AAD2CXP8</accession>
<keyword evidence="3" id="KW-1185">Reference proteome</keyword>
<dbReference type="EMBL" id="CAMPGE010014671">
    <property type="protein sequence ID" value="CAI2373328.1"/>
    <property type="molecule type" value="Genomic_DNA"/>
</dbReference>
<feature type="compositionally biased region" description="Basic and acidic residues" evidence="1">
    <location>
        <begin position="233"/>
        <end position="243"/>
    </location>
</feature>
<feature type="compositionally biased region" description="Polar residues" evidence="1">
    <location>
        <begin position="260"/>
        <end position="273"/>
    </location>
</feature>
<feature type="compositionally biased region" description="Basic and acidic residues" evidence="1">
    <location>
        <begin position="177"/>
        <end position="188"/>
    </location>
</feature>
<feature type="region of interest" description="Disordered" evidence="1">
    <location>
        <begin position="253"/>
        <end position="275"/>
    </location>
</feature>
<dbReference type="AlphaFoldDB" id="A0AAD2CXP8"/>
<feature type="compositionally biased region" description="Basic residues" evidence="1">
    <location>
        <begin position="189"/>
        <end position="198"/>
    </location>
</feature>
<feature type="region of interest" description="Disordered" evidence="1">
    <location>
        <begin position="224"/>
        <end position="243"/>
    </location>
</feature>
<organism evidence="2 3">
    <name type="scientific">Euplotes crassus</name>
    <dbReference type="NCBI Taxonomy" id="5936"/>
    <lineage>
        <taxon>Eukaryota</taxon>
        <taxon>Sar</taxon>
        <taxon>Alveolata</taxon>
        <taxon>Ciliophora</taxon>
        <taxon>Intramacronucleata</taxon>
        <taxon>Spirotrichea</taxon>
        <taxon>Hypotrichia</taxon>
        <taxon>Euplotida</taxon>
        <taxon>Euplotidae</taxon>
        <taxon>Moneuplotes</taxon>
    </lineage>
</organism>
<gene>
    <name evidence="2" type="ORF">ECRASSUSDP1_LOCUS14670</name>
</gene>
<comment type="caution">
    <text evidence="2">The sequence shown here is derived from an EMBL/GenBank/DDBJ whole genome shotgun (WGS) entry which is preliminary data.</text>
</comment>
<proteinExistence type="predicted"/>
<dbReference type="Proteomes" id="UP001295684">
    <property type="component" value="Unassembled WGS sequence"/>
</dbReference>
<evidence type="ECO:0000256" key="1">
    <source>
        <dbReference type="SAM" id="MobiDB-lite"/>
    </source>
</evidence>